<evidence type="ECO:0000313" key="2">
    <source>
        <dbReference type="Proteomes" id="UP000321570"/>
    </source>
</evidence>
<dbReference type="AlphaFoldDB" id="A0A564Y671"/>
<gene>
    <name evidence="1" type="ORF">WMSIL1_LOCUS3196</name>
</gene>
<dbReference type="InterPro" id="IPR016024">
    <property type="entry name" value="ARM-type_fold"/>
</dbReference>
<protein>
    <submittedName>
        <fullName evidence="1">Uncharacterized protein</fullName>
    </submittedName>
</protein>
<feature type="non-terminal residue" evidence="1">
    <location>
        <position position="507"/>
    </location>
</feature>
<dbReference type="EMBL" id="CABIJS010000089">
    <property type="protein sequence ID" value="VUZ42646.1"/>
    <property type="molecule type" value="Genomic_DNA"/>
</dbReference>
<keyword evidence="2" id="KW-1185">Reference proteome</keyword>
<proteinExistence type="predicted"/>
<organism evidence="1 2">
    <name type="scientific">Hymenolepis diminuta</name>
    <name type="common">Rat tapeworm</name>
    <dbReference type="NCBI Taxonomy" id="6216"/>
    <lineage>
        <taxon>Eukaryota</taxon>
        <taxon>Metazoa</taxon>
        <taxon>Spiralia</taxon>
        <taxon>Lophotrochozoa</taxon>
        <taxon>Platyhelminthes</taxon>
        <taxon>Cestoda</taxon>
        <taxon>Eucestoda</taxon>
        <taxon>Cyclophyllidea</taxon>
        <taxon>Hymenolepididae</taxon>
        <taxon>Hymenolepis</taxon>
    </lineage>
</organism>
<accession>A0A564Y671</accession>
<reference evidence="1 2" key="1">
    <citation type="submission" date="2019-07" db="EMBL/GenBank/DDBJ databases">
        <authorList>
            <person name="Jastrzebski P J."/>
            <person name="Paukszto L."/>
            <person name="Jastrzebski P J."/>
        </authorList>
    </citation>
    <scope>NUCLEOTIDE SEQUENCE [LARGE SCALE GENOMIC DNA]</scope>
    <source>
        <strain evidence="1 2">WMS-il1</strain>
    </source>
</reference>
<evidence type="ECO:0000313" key="1">
    <source>
        <dbReference type="EMBL" id="VUZ42646.1"/>
    </source>
</evidence>
<sequence>MDIKSLEACFQNATKISQTVEEYEVLSEISSILKCNSGNKDEDTNKNLLTDDFLKTIDYLSKDNGLYFTTNVTLDWFVFYLFSRRYPSRDRNASIATMNFNKPWRHVISDDDAKFAARLNVPADNLISWLWNRPFVKQNLRMYSSAIRLSHSYPVARRHLISHAIRWTIYHLKNSDLDFTTGSPLTIPRGGSFDGLSEGGDLEPISDKSVDDKGDPTESTAMWFATVIESNGALTEQKSGKKPVQILRLAIEELILTCITDPQEEIRNMVFKRLRTFFQKAPLPISAVFCLRWTEISHQTPGTNWIQQESLLKLINTVVDVVRDKSEESAQEEISGSQLLKQRLSIVFTSALNKRSNDNFPPSFNGKTTNPEDERIKKVLLPKVRNLTLGLIASHRIPVRQLAVTIYVNCVSLMHPENQAKILENAAITLEQDISIRLDEIANNVPNNRPKLSQYLVESLTIICSKVAEMPNRSHCSVDWLQIASCCETMLSHPSQRVRDASADLLV</sequence>
<dbReference type="Proteomes" id="UP000321570">
    <property type="component" value="Unassembled WGS sequence"/>
</dbReference>
<name>A0A564Y671_HYMDI</name>
<dbReference type="SUPFAM" id="SSF48371">
    <property type="entry name" value="ARM repeat"/>
    <property type="match status" value="1"/>
</dbReference>